<evidence type="ECO:0000313" key="6">
    <source>
        <dbReference type="Proteomes" id="UP000550354"/>
    </source>
</evidence>
<accession>A0A838XC61</accession>
<organism evidence="5 6">
    <name type="scientific">Aeromicrobium phoceense</name>
    <dbReference type="NCBI Taxonomy" id="2754045"/>
    <lineage>
        <taxon>Bacteria</taxon>
        <taxon>Bacillati</taxon>
        <taxon>Actinomycetota</taxon>
        <taxon>Actinomycetes</taxon>
        <taxon>Propionibacteriales</taxon>
        <taxon>Nocardioidaceae</taxon>
        <taxon>Aeromicrobium</taxon>
    </lineage>
</organism>
<evidence type="ECO:0000256" key="1">
    <source>
        <dbReference type="ARBA" id="ARBA00022676"/>
    </source>
</evidence>
<dbReference type="PANTHER" id="PTHR12526">
    <property type="entry name" value="GLYCOSYLTRANSFERASE"/>
    <property type="match status" value="1"/>
</dbReference>
<dbReference type="CDD" id="cd03801">
    <property type="entry name" value="GT4_PimA-like"/>
    <property type="match status" value="1"/>
</dbReference>
<gene>
    <name evidence="5" type="ORF">H1W00_06560</name>
</gene>
<evidence type="ECO:0000259" key="4">
    <source>
        <dbReference type="Pfam" id="PF00534"/>
    </source>
</evidence>
<dbReference type="Proteomes" id="UP000550354">
    <property type="component" value="Unassembled WGS sequence"/>
</dbReference>
<dbReference type="Gene3D" id="3.40.50.2000">
    <property type="entry name" value="Glycogen Phosphorylase B"/>
    <property type="match status" value="2"/>
</dbReference>
<protein>
    <submittedName>
        <fullName evidence="5">Glycosyltransferase family 4 protein</fullName>
    </submittedName>
</protein>
<dbReference type="EMBL" id="JACEOG010000001">
    <property type="protein sequence ID" value="MBA4608135.1"/>
    <property type="molecule type" value="Genomic_DNA"/>
</dbReference>
<dbReference type="SUPFAM" id="SSF53756">
    <property type="entry name" value="UDP-Glycosyltransferase/glycogen phosphorylase"/>
    <property type="match status" value="1"/>
</dbReference>
<evidence type="ECO:0000313" key="5">
    <source>
        <dbReference type="EMBL" id="MBA4608135.1"/>
    </source>
</evidence>
<evidence type="ECO:0000256" key="3">
    <source>
        <dbReference type="SAM" id="MobiDB-lite"/>
    </source>
</evidence>
<reference evidence="5 6" key="1">
    <citation type="submission" date="2020-07" db="EMBL/GenBank/DDBJ databases">
        <title>Draft genome and description of Aeromicrobium phoceense strain Marseille-Q0843 isolated from healthy skin swab.</title>
        <authorList>
            <person name="Boxberger M."/>
            <person name="La Scola B."/>
        </authorList>
    </citation>
    <scope>NUCLEOTIDE SEQUENCE [LARGE SCALE GENOMIC DNA]</scope>
    <source>
        <strain evidence="5 6">Marseille-Q0843</strain>
    </source>
</reference>
<comment type="caution">
    <text evidence="5">The sequence shown here is derived from an EMBL/GenBank/DDBJ whole genome shotgun (WGS) entry which is preliminary data.</text>
</comment>
<dbReference type="GO" id="GO:0016757">
    <property type="term" value="F:glycosyltransferase activity"/>
    <property type="evidence" value="ECO:0007669"/>
    <property type="project" value="UniProtKB-KW"/>
</dbReference>
<keyword evidence="6" id="KW-1185">Reference proteome</keyword>
<dbReference type="AlphaFoldDB" id="A0A838XC61"/>
<keyword evidence="2 5" id="KW-0808">Transferase</keyword>
<sequence length="451" mass="50324">MDLPWPEPSRGIARPRASRRYDVPDRPRRRGERCDVRSRGPPRPRPRGTRRVRLLLVVSTAHPESVGEAWIAHQWIRRLAERHDVTVLCYRQRAGLPLTGTVEGARVIEWDEPPLIGRHERFKAMLNPGYYPFAWRARRWIRRALARGERFDLAHQITPVSLRFASPLRDDRIPYVIGPVGGSLESPPAFADQEGGAPWFTGLRRLDRFRLRRSPALRATFANASLVVGIADYVRDQLGDIPVRDFTTMSDTGIEVLPPAAPGSDRTRDVRLLYVGRVIRNKGVRDAVRALHLLPRGTATLDVVGDGYDRAACEALAAELGIADLVRFHGRVDHEAVDDFYAAADVFVFPSYREAGGIVVIEALSHGLPVVACDRGGPSSTVTDDCGIRVPVTDPEQLARDLADALTRLCADPGLRARLAAGARERSAEVSLWDSRVEHLETLYRRALEGR</sequence>
<evidence type="ECO:0000256" key="2">
    <source>
        <dbReference type="ARBA" id="ARBA00022679"/>
    </source>
</evidence>
<dbReference type="Pfam" id="PF00534">
    <property type="entry name" value="Glycos_transf_1"/>
    <property type="match status" value="1"/>
</dbReference>
<dbReference type="PANTHER" id="PTHR12526:SF510">
    <property type="entry name" value="D-INOSITOL 3-PHOSPHATE GLYCOSYLTRANSFERASE"/>
    <property type="match status" value="1"/>
</dbReference>
<feature type="compositionally biased region" description="Basic and acidic residues" evidence="3">
    <location>
        <begin position="19"/>
        <end position="38"/>
    </location>
</feature>
<keyword evidence="1" id="KW-0328">Glycosyltransferase</keyword>
<feature type="region of interest" description="Disordered" evidence="3">
    <location>
        <begin position="1"/>
        <end position="48"/>
    </location>
</feature>
<feature type="domain" description="Glycosyl transferase family 1" evidence="4">
    <location>
        <begin position="269"/>
        <end position="425"/>
    </location>
</feature>
<proteinExistence type="predicted"/>
<name>A0A838XC61_9ACTN</name>
<dbReference type="InterPro" id="IPR001296">
    <property type="entry name" value="Glyco_trans_1"/>
</dbReference>